<protein>
    <submittedName>
        <fullName evidence="2">NAC047</fullName>
    </submittedName>
</protein>
<accession>A0A0A9E3D7</accession>
<evidence type="ECO:0000256" key="1">
    <source>
        <dbReference type="SAM" id="SignalP"/>
    </source>
</evidence>
<dbReference type="EMBL" id="GBRH01204362">
    <property type="protein sequence ID" value="JAD93533.1"/>
    <property type="molecule type" value="Transcribed_RNA"/>
</dbReference>
<organism evidence="2">
    <name type="scientific">Arundo donax</name>
    <name type="common">Giant reed</name>
    <name type="synonym">Donax arundinaceus</name>
    <dbReference type="NCBI Taxonomy" id="35708"/>
    <lineage>
        <taxon>Eukaryota</taxon>
        <taxon>Viridiplantae</taxon>
        <taxon>Streptophyta</taxon>
        <taxon>Embryophyta</taxon>
        <taxon>Tracheophyta</taxon>
        <taxon>Spermatophyta</taxon>
        <taxon>Magnoliopsida</taxon>
        <taxon>Liliopsida</taxon>
        <taxon>Poales</taxon>
        <taxon>Poaceae</taxon>
        <taxon>PACMAD clade</taxon>
        <taxon>Arundinoideae</taxon>
        <taxon>Arundineae</taxon>
        <taxon>Arundo</taxon>
    </lineage>
</organism>
<reference evidence="2" key="1">
    <citation type="submission" date="2014-09" db="EMBL/GenBank/DDBJ databases">
        <authorList>
            <person name="Magalhaes I.L.F."/>
            <person name="Oliveira U."/>
            <person name="Santos F.R."/>
            <person name="Vidigal T.H.D.A."/>
            <person name="Brescovit A.D."/>
            <person name="Santos A.J."/>
        </authorList>
    </citation>
    <scope>NUCLEOTIDE SEQUENCE</scope>
    <source>
        <tissue evidence="2">Shoot tissue taken approximately 20 cm above the soil surface</tissue>
    </source>
</reference>
<dbReference type="AlphaFoldDB" id="A0A0A9E3D7"/>
<evidence type="ECO:0000313" key="2">
    <source>
        <dbReference type="EMBL" id="JAD93533.1"/>
    </source>
</evidence>
<proteinExistence type="predicted"/>
<keyword evidence="1" id="KW-0732">Signal</keyword>
<reference evidence="2" key="2">
    <citation type="journal article" date="2015" name="Data Brief">
        <title>Shoot transcriptome of the giant reed, Arundo donax.</title>
        <authorList>
            <person name="Barrero R.A."/>
            <person name="Guerrero F.D."/>
            <person name="Moolhuijzen P."/>
            <person name="Goolsby J.A."/>
            <person name="Tidwell J."/>
            <person name="Bellgard S.E."/>
            <person name="Bellgard M.I."/>
        </authorList>
    </citation>
    <scope>NUCLEOTIDE SEQUENCE</scope>
    <source>
        <tissue evidence="2">Shoot tissue taken approximately 20 cm above the soil surface</tissue>
    </source>
</reference>
<feature type="signal peptide" evidence="1">
    <location>
        <begin position="1"/>
        <end position="23"/>
    </location>
</feature>
<name>A0A0A9E3D7_ARUDO</name>
<feature type="chain" id="PRO_5002061728" evidence="1">
    <location>
        <begin position="24"/>
        <end position="59"/>
    </location>
</feature>
<sequence length="59" mass="6878">MNTKWKMKIWFLLVSQRMLMCSAKFSRKAALVRGLGSNMGLHLMKMNGILQMLKLQCFL</sequence>